<name>A0ABT5JTB0_9BURK</name>
<gene>
    <name evidence="1" type="ORF">OIK44_00115</name>
</gene>
<dbReference type="Proteomes" id="UP001221208">
    <property type="component" value="Unassembled WGS sequence"/>
</dbReference>
<evidence type="ECO:0000313" key="2">
    <source>
        <dbReference type="Proteomes" id="UP001221208"/>
    </source>
</evidence>
<keyword evidence="2" id="KW-1185">Reference proteome</keyword>
<accession>A0ABT5JTB0</accession>
<evidence type="ECO:0000313" key="1">
    <source>
        <dbReference type="EMBL" id="MDC8755987.1"/>
    </source>
</evidence>
<protein>
    <submittedName>
        <fullName evidence="1">Uncharacterized protein</fullName>
    </submittedName>
</protein>
<comment type="caution">
    <text evidence="1">The sequence shown here is derived from an EMBL/GenBank/DDBJ whole genome shotgun (WGS) entry which is preliminary data.</text>
</comment>
<reference evidence="1 2" key="1">
    <citation type="submission" date="2022-10" db="EMBL/GenBank/DDBJ databases">
        <title>Janthinobacterium sp. hw3 Genome sequencing.</title>
        <authorList>
            <person name="Park S."/>
        </authorList>
    </citation>
    <scope>NUCLEOTIDE SEQUENCE [LARGE SCALE GENOMIC DNA]</scope>
    <source>
        <strain evidence="2">hw3</strain>
    </source>
</reference>
<sequence>MPIEYIGEYEINYSGVPLALVKGWGAYLTIYAPSSNPMHRYRVFPGRRVSVCSVFGSEAEAEAEARKVALAMLALGKHH</sequence>
<organism evidence="1 2">
    <name type="scientific">Janthinobacterium fluminis</name>
    <dbReference type="NCBI Taxonomy" id="2987524"/>
    <lineage>
        <taxon>Bacteria</taxon>
        <taxon>Pseudomonadati</taxon>
        <taxon>Pseudomonadota</taxon>
        <taxon>Betaproteobacteria</taxon>
        <taxon>Burkholderiales</taxon>
        <taxon>Oxalobacteraceae</taxon>
        <taxon>Janthinobacterium</taxon>
    </lineage>
</organism>
<dbReference type="EMBL" id="JAQQXR010000001">
    <property type="protein sequence ID" value="MDC8755987.1"/>
    <property type="molecule type" value="Genomic_DNA"/>
</dbReference>
<dbReference type="RefSeq" id="WP_273668618.1">
    <property type="nucleotide sequence ID" value="NZ_JAQQXR010000001.1"/>
</dbReference>
<proteinExistence type="predicted"/>